<comment type="function">
    <text evidence="4">CRISPR (clustered regularly interspaced short palindromic repeat), is an adaptive immune system that provides protection against mobile genetic elements (viruses, transposable elements and conjugative plasmids). CRISPR clusters contain sequences complementary to antecedent mobile elements and target invading nucleic acids. CRISPR clusters are transcribed and processed into CRISPR RNA (crRNA).</text>
</comment>
<evidence type="ECO:0000256" key="1">
    <source>
        <dbReference type="ARBA" id="ARBA00005937"/>
    </source>
</evidence>
<dbReference type="Gene3D" id="3.30.70.1890">
    <property type="match status" value="1"/>
</dbReference>
<evidence type="ECO:0000256" key="2">
    <source>
        <dbReference type="ARBA" id="ARBA00022884"/>
    </source>
</evidence>
<dbReference type="Pfam" id="PF01881">
    <property type="entry name" value="Cas_Cas6_C"/>
    <property type="match status" value="1"/>
</dbReference>
<accession>A0ABV4DVU3</accession>
<dbReference type="PANTHER" id="PTHR36984:SF1">
    <property type="entry name" value="CRISPR-ASSOCIATED ENDORIBONUCLEASE CAS6 1"/>
    <property type="match status" value="1"/>
</dbReference>
<evidence type="ECO:0000256" key="4">
    <source>
        <dbReference type="PIRNR" id="PIRNR005054"/>
    </source>
</evidence>
<evidence type="ECO:0000259" key="5">
    <source>
        <dbReference type="Pfam" id="PF01881"/>
    </source>
</evidence>
<comment type="caution">
    <text evidence="6">The sequence shown here is derived from an EMBL/GenBank/DDBJ whole genome shotgun (WGS) entry which is preliminary data.</text>
</comment>
<evidence type="ECO:0000313" key="6">
    <source>
        <dbReference type="EMBL" id="MEY8763363.1"/>
    </source>
</evidence>
<evidence type="ECO:0000256" key="3">
    <source>
        <dbReference type="ARBA" id="ARBA00023118"/>
    </source>
</evidence>
<organism evidence="6 7">
    <name type="scientific">Clostridium lapidicellarium</name>
    <dbReference type="NCBI Taxonomy" id="3240931"/>
    <lineage>
        <taxon>Bacteria</taxon>
        <taxon>Bacillati</taxon>
        <taxon>Bacillota</taxon>
        <taxon>Clostridia</taxon>
        <taxon>Eubacteriales</taxon>
        <taxon>Clostridiaceae</taxon>
        <taxon>Clostridium</taxon>
    </lineage>
</organism>
<dbReference type="InterPro" id="IPR045747">
    <property type="entry name" value="CRISPR-assoc_prot_Cas6_N_sf"/>
</dbReference>
<gene>
    <name evidence="6" type="primary">cas6</name>
    <name evidence="6" type="ORF">AB8S09_06875</name>
</gene>
<protein>
    <recommendedName>
        <fullName evidence="4">CRISPR-associated endoribonuclease</fullName>
    </recommendedName>
</protein>
<evidence type="ECO:0000313" key="7">
    <source>
        <dbReference type="Proteomes" id="UP001565220"/>
    </source>
</evidence>
<dbReference type="CDD" id="cd21140">
    <property type="entry name" value="Cas6_I-like"/>
    <property type="match status" value="1"/>
</dbReference>
<dbReference type="InterPro" id="IPR010156">
    <property type="entry name" value="CRISPR-assoc_prot_Cas6"/>
</dbReference>
<sequence length="241" mass="28182">MYNAETRDIMRIKIDFYVNENFKFNKNLNEAMTAFIYRCISLSDKRYGAMLHDKGYRQCGYKKFVYHVYSLSQNGSCVKDTLNRGMATLILSSTLDKTIIHFTRGLIRIGKVQLLSHSFDIISIKNIDEPKYTNSMMAKIKSPIFLQDVNHRYLKPGNMEDKLVNNLLEKYYSMYEKFPENMELKIKFMSYIRQYVKYKRNVYKGYIGIIAMQGSRELIEMAYEAGLGSKNGIGFGLIEKI</sequence>
<name>A0ABV4DVU3_9CLOT</name>
<comment type="similarity">
    <text evidence="1 4">Belongs to the CRISPR-associated protein Cas6/Cse3/CasE family.</text>
</comment>
<keyword evidence="3" id="KW-0051">Antiviral defense</keyword>
<reference evidence="6 7" key="1">
    <citation type="submission" date="2024-08" db="EMBL/GenBank/DDBJ databases">
        <title>Clostridium lapicellarii sp. nov., and Clostridium renhuaiense sp. nov., two species isolated from the mud in a fermentation cellar used for producing sauce-flavour Chinese liquors.</title>
        <authorList>
            <person name="Yang F."/>
            <person name="Wang H."/>
            <person name="Chen L.Q."/>
            <person name="Zhou N."/>
            <person name="Lu J.J."/>
            <person name="Pu X.X."/>
            <person name="Wan B."/>
            <person name="Wang L."/>
            <person name="Liu S.J."/>
        </authorList>
    </citation>
    <scope>NUCLEOTIDE SEQUENCE [LARGE SCALE GENOMIC DNA]</scope>
    <source>
        <strain evidence="6 7">MT-113</strain>
    </source>
</reference>
<keyword evidence="7" id="KW-1185">Reference proteome</keyword>
<proteinExistence type="inferred from homology"/>
<dbReference type="PIRSF" id="PIRSF005054">
    <property type="entry name" value="PF1131"/>
    <property type="match status" value="1"/>
</dbReference>
<dbReference type="PANTHER" id="PTHR36984">
    <property type="entry name" value="CRISPR-ASSOCIATED ENDORIBONUCLEASE CAS6 1"/>
    <property type="match status" value="1"/>
</dbReference>
<dbReference type="Proteomes" id="UP001565220">
    <property type="component" value="Unassembled WGS sequence"/>
</dbReference>
<dbReference type="InterPro" id="IPR049435">
    <property type="entry name" value="Cas_Cas6_C"/>
</dbReference>
<dbReference type="NCBIfam" id="TIGR01877">
    <property type="entry name" value="cas_cas6"/>
    <property type="match status" value="1"/>
</dbReference>
<feature type="domain" description="CRISPR associated protein Cas6 C-terminal" evidence="5">
    <location>
        <begin position="128"/>
        <end position="239"/>
    </location>
</feature>
<dbReference type="EMBL" id="JBGFFE010000007">
    <property type="protein sequence ID" value="MEY8763363.1"/>
    <property type="molecule type" value="Genomic_DNA"/>
</dbReference>
<keyword evidence="2" id="KW-0694">RNA-binding</keyword>
<dbReference type="Gene3D" id="3.30.70.1900">
    <property type="match status" value="1"/>
</dbReference>